<protein>
    <submittedName>
        <fullName evidence="2">Polysaccharide deacetylase family protein</fullName>
    </submittedName>
</protein>
<sequence>MRSAYLTIDDSASERTDDLVDYLVKKGIPAVFFCWGENLEKNPAAMVRAVQKGFVLANHTNTHQRASNNDAAFTIDEIKQCEFLIDRIYKEAGVKKSHKYFRYPHVDRGTGAWVIDYDQADPHTRQAVMEEIADGVNLPDKSKPATSAFEKKQQLQDYLKGAGYTNPFTKVTHDWFWSGEMGQAVDSLFTYSNADWMMLPHQLGKWPYKTVQDLKQKARNNRWLNEENSVSLVLAHDKTLIVDVTIELIDDMLETGLKFLEI</sequence>
<dbReference type="PANTHER" id="PTHR10587">
    <property type="entry name" value="GLYCOSYL TRANSFERASE-RELATED"/>
    <property type="match status" value="1"/>
</dbReference>
<comment type="caution">
    <text evidence="2">The sequence shown here is derived from an EMBL/GenBank/DDBJ whole genome shotgun (WGS) entry which is preliminary data.</text>
</comment>
<accession>A0A2W5MUI4</accession>
<dbReference type="InterPro" id="IPR002509">
    <property type="entry name" value="NODB_dom"/>
</dbReference>
<dbReference type="InterPro" id="IPR011330">
    <property type="entry name" value="Glyco_hydro/deAcase_b/a-brl"/>
</dbReference>
<dbReference type="Pfam" id="PF01522">
    <property type="entry name" value="Polysacc_deac_1"/>
    <property type="match status" value="1"/>
</dbReference>
<gene>
    <name evidence="2" type="ORF">DI551_09035</name>
</gene>
<feature type="domain" description="NodB homology" evidence="1">
    <location>
        <begin position="2"/>
        <end position="211"/>
    </location>
</feature>
<proteinExistence type="predicted"/>
<dbReference type="SUPFAM" id="SSF88713">
    <property type="entry name" value="Glycoside hydrolase/deacetylase"/>
    <property type="match status" value="1"/>
</dbReference>
<reference evidence="2 3" key="1">
    <citation type="submission" date="2017-08" db="EMBL/GenBank/DDBJ databases">
        <title>Infants hospitalized years apart are colonized by the same room-sourced microbial strains.</title>
        <authorList>
            <person name="Brooks B."/>
            <person name="Olm M.R."/>
            <person name="Firek B.A."/>
            <person name="Baker R."/>
            <person name="Thomas B.C."/>
            <person name="Morowitz M.J."/>
            <person name="Banfield J.F."/>
        </authorList>
    </citation>
    <scope>NUCLEOTIDE SEQUENCE [LARGE SCALE GENOMIC DNA]</scope>
    <source>
        <strain evidence="2">S2_005_002_R2_29</strain>
    </source>
</reference>
<dbReference type="Proteomes" id="UP000249417">
    <property type="component" value="Unassembled WGS sequence"/>
</dbReference>
<dbReference type="Gene3D" id="3.20.20.370">
    <property type="entry name" value="Glycoside hydrolase/deacetylase"/>
    <property type="match status" value="1"/>
</dbReference>
<evidence type="ECO:0000313" key="3">
    <source>
        <dbReference type="Proteomes" id="UP000249417"/>
    </source>
</evidence>
<organism evidence="2 3">
    <name type="scientific">Micavibrio aeruginosavorus</name>
    <dbReference type="NCBI Taxonomy" id="349221"/>
    <lineage>
        <taxon>Bacteria</taxon>
        <taxon>Pseudomonadati</taxon>
        <taxon>Bdellovibrionota</taxon>
        <taxon>Bdellovibrionia</taxon>
        <taxon>Bdellovibrionales</taxon>
        <taxon>Pseudobdellovibrionaceae</taxon>
        <taxon>Micavibrio</taxon>
    </lineage>
</organism>
<evidence type="ECO:0000259" key="1">
    <source>
        <dbReference type="PROSITE" id="PS51677"/>
    </source>
</evidence>
<dbReference type="AlphaFoldDB" id="A0A2W5MUI4"/>
<name>A0A2W5MUI4_9BACT</name>
<dbReference type="CDD" id="cd10917">
    <property type="entry name" value="CE4_NodB_like_6s_7s"/>
    <property type="match status" value="1"/>
</dbReference>
<dbReference type="EMBL" id="QFQB01000071">
    <property type="protein sequence ID" value="PZQ44941.1"/>
    <property type="molecule type" value="Genomic_DNA"/>
</dbReference>
<dbReference type="GO" id="GO:0016810">
    <property type="term" value="F:hydrolase activity, acting on carbon-nitrogen (but not peptide) bonds"/>
    <property type="evidence" value="ECO:0007669"/>
    <property type="project" value="InterPro"/>
</dbReference>
<evidence type="ECO:0000313" key="2">
    <source>
        <dbReference type="EMBL" id="PZQ44941.1"/>
    </source>
</evidence>
<dbReference type="PROSITE" id="PS51677">
    <property type="entry name" value="NODB"/>
    <property type="match status" value="1"/>
</dbReference>
<dbReference type="GO" id="GO:0005975">
    <property type="term" value="P:carbohydrate metabolic process"/>
    <property type="evidence" value="ECO:0007669"/>
    <property type="project" value="InterPro"/>
</dbReference>
<dbReference type="InterPro" id="IPR050248">
    <property type="entry name" value="Polysacc_deacetylase_ArnD"/>
</dbReference>